<gene>
    <name evidence="2" type="ORF">H9622_14655</name>
</gene>
<dbReference type="InterPro" id="IPR057204">
    <property type="entry name" value="DUF7882"/>
</dbReference>
<dbReference type="EMBL" id="JACSPM010000006">
    <property type="protein sequence ID" value="MBD8024824.1"/>
    <property type="molecule type" value="Genomic_DNA"/>
</dbReference>
<feature type="domain" description="DUF7882" evidence="1">
    <location>
        <begin position="1"/>
        <end position="94"/>
    </location>
</feature>
<dbReference type="Proteomes" id="UP000602532">
    <property type="component" value="Unassembled WGS sequence"/>
</dbReference>
<evidence type="ECO:0000313" key="3">
    <source>
        <dbReference type="Proteomes" id="UP000602532"/>
    </source>
</evidence>
<reference evidence="2 3" key="1">
    <citation type="submission" date="2020-08" db="EMBL/GenBank/DDBJ databases">
        <title>A Genomic Blueprint of the Chicken Gut Microbiome.</title>
        <authorList>
            <person name="Gilroy R."/>
            <person name="Ravi A."/>
            <person name="Getino M."/>
            <person name="Pursley I."/>
            <person name="Horton D.L."/>
            <person name="Alikhan N.-F."/>
            <person name="Baker D."/>
            <person name="Gharbi K."/>
            <person name="Hall N."/>
            <person name="Watson M."/>
            <person name="Adriaenssens E.M."/>
            <person name="Foster-Nyarko E."/>
            <person name="Jarju S."/>
            <person name="Secka A."/>
            <person name="Antonio M."/>
            <person name="Oren A."/>
            <person name="Chaudhuri R."/>
            <person name="La Ragione R.M."/>
            <person name="Hildebrand F."/>
            <person name="Pallen M.J."/>
        </authorList>
    </citation>
    <scope>NUCLEOTIDE SEQUENCE [LARGE SCALE GENOMIC DNA]</scope>
    <source>
        <strain evidence="2 3">Sa1CUA4</strain>
    </source>
</reference>
<keyword evidence="3" id="KW-1185">Reference proteome</keyword>
<name>A0ABR8X672_9MICO</name>
<evidence type="ECO:0000313" key="2">
    <source>
        <dbReference type="EMBL" id="MBD8024824.1"/>
    </source>
</evidence>
<sequence length="100" mass="11046">MGTMYYGDSAIPIRLDDVTLAHLKVVIATKLRRRESFTLSWVHVEGEPGGRSTVWLHPAIPLRFDFDEPEQPQLDRTLIHHLAAQAGASGGIVLPAPHQA</sequence>
<dbReference type="RefSeq" id="WP_191767162.1">
    <property type="nucleotide sequence ID" value="NZ_JACSPM010000006.1"/>
</dbReference>
<protein>
    <recommendedName>
        <fullName evidence="1">DUF7882 domain-containing protein</fullName>
    </recommendedName>
</protein>
<proteinExistence type="predicted"/>
<accession>A0ABR8X672</accession>
<evidence type="ECO:0000259" key="1">
    <source>
        <dbReference type="Pfam" id="PF25355"/>
    </source>
</evidence>
<comment type="caution">
    <text evidence="2">The sequence shown here is derived from an EMBL/GenBank/DDBJ whole genome shotgun (WGS) entry which is preliminary data.</text>
</comment>
<dbReference type="Pfam" id="PF25355">
    <property type="entry name" value="DUF7882"/>
    <property type="match status" value="1"/>
</dbReference>
<organism evidence="2 3">
    <name type="scientific">Microbacterium gallinarum</name>
    <dbReference type="NCBI Taxonomy" id="2762209"/>
    <lineage>
        <taxon>Bacteria</taxon>
        <taxon>Bacillati</taxon>
        <taxon>Actinomycetota</taxon>
        <taxon>Actinomycetes</taxon>
        <taxon>Micrococcales</taxon>
        <taxon>Microbacteriaceae</taxon>
        <taxon>Microbacterium</taxon>
    </lineage>
</organism>